<organism evidence="8 9">
    <name type="scientific">Marinicrinis lubricantis</name>
    <dbReference type="NCBI Taxonomy" id="2086470"/>
    <lineage>
        <taxon>Bacteria</taxon>
        <taxon>Bacillati</taxon>
        <taxon>Bacillota</taxon>
        <taxon>Bacilli</taxon>
        <taxon>Bacillales</taxon>
        <taxon>Paenibacillaceae</taxon>
    </lineage>
</organism>
<comment type="caution">
    <text evidence="8">The sequence shown here is derived from an EMBL/GenBank/DDBJ whole genome shotgun (WGS) entry which is preliminary data.</text>
</comment>
<evidence type="ECO:0000256" key="1">
    <source>
        <dbReference type="ARBA" id="ARBA00022475"/>
    </source>
</evidence>
<evidence type="ECO:0000256" key="3">
    <source>
        <dbReference type="ARBA" id="ARBA00023136"/>
    </source>
</evidence>
<dbReference type="Gene3D" id="3.40.190.10">
    <property type="entry name" value="Periplasmic binding protein-like II"/>
    <property type="match status" value="1"/>
</dbReference>
<dbReference type="PANTHER" id="PTHR43649:SF33">
    <property type="entry name" value="POLYGALACTURONAN_RHAMNOGALACTURONAN-BINDING PROTEIN YTCQ"/>
    <property type="match status" value="1"/>
</dbReference>
<dbReference type="RefSeq" id="WP_379895576.1">
    <property type="nucleotide sequence ID" value="NZ_CBCSCT010000021.1"/>
</dbReference>
<sequence length="444" mass="50125">MVKKSWLLMVIFALVFVTACSSGGTDQNNGNNNNTNTEQNVNNQPGETAGVEDEGIHEPVELVVYTTSGDSEESFNARFGDMIREKFPNVTLQYITATREFGIEEFIASGQKVDIYWDSIGYFPTGLQYEVPADMTDLIEKHQIDLTQLEPSSVDKMKEMSGGKMFGIPVFNMNMVLYYNKDIFDKFGVDYPTDGMTWDELADLSKQITRNDGNTLYYGYAVSQGHAMRLNQLSLPYLDPETKQPTIQTDEKWKTFFQKVYTNPMFPYKETGAVPGGNDFMNSKILAMYAMLSNWSFNSPEFEMMNWDMVALPTFEEAPGVGSQPYPNYFAVAELSEHKDEAMKVIKFLISKEAQLKLSKIGVVPTLEDDEVKNALGSESIFKNKNWGAVFYHSFAPIPYKDIYDSTIEKHYREAILPAQDDINTAFRVAAENASKAYADEAGQ</sequence>
<feature type="signal peptide" evidence="7">
    <location>
        <begin position="1"/>
        <end position="19"/>
    </location>
</feature>
<accession>A0ABW1IST4</accession>
<dbReference type="EMBL" id="JBHSQV010000176">
    <property type="protein sequence ID" value="MFC5988131.1"/>
    <property type="molecule type" value="Genomic_DNA"/>
</dbReference>
<feature type="region of interest" description="Disordered" evidence="6">
    <location>
        <begin position="25"/>
        <end position="53"/>
    </location>
</feature>
<evidence type="ECO:0000256" key="7">
    <source>
        <dbReference type="SAM" id="SignalP"/>
    </source>
</evidence>
<gene>
    <name evidence="8" type="ORF">ACFPXP_17145</name>
</gene>
<evidence type="ECO:0000256" key="6">
    <source>
        <dbReference type="SAM" id="MobiDB-lite"/>
    </source>
</evidence>
<dbReference type="PANTHER" id="PTHR43649">
    <property type="entry name" value="ARABINOSE-BINDING PROTEIN-RELATED"/>
    <property type="match status" value="1"/>
</dbReference>
<dbReference type="PROSITE" id="PS51257">
    <property type="entry name" value="PROKAR_LIPOPROTEIN"/>
    <property type="match status" value="1"/>
</dbReference>
<keyword evidence="1" id="KW-1003">Cell membrane</keyword>
<keyword evidence="2 7" id="KW-0732">Signal</keyword>
<dbReference type="SUPFAM" id="SSF53850">
    <property type="entry name" value="Periplasmic binding protein-like II"/>
    <property type="match status" value="1"/>
</dbReference>
<dbReference type="InterPro" id="IPR006059">
    <property type="entry name" value="SBP"/>
</dbReference>
<keyword evidence="3" id="KW-0472">Membrane</keyword>
<feature type="chain" id="PRO_5045457228" evidence="7">
    <location>
        <begin position="20"/>
        <end position="444"/>
    </location>
</feature>
<evidence type="ECO:0000313" key="9">
    <source>
        <dbReference type="Proteomes" id="UP001596250"/>
    </source>
</evidence>
<proteinExistence type="predicted"/>
<protein>
    <submittedName>
        <fullName evidence="8">ABC transporter substrate-binding protein</fullName>
    </submittedName>
</protein>
<name>A0ABW1IST4_9BACL</name>
<keyword evidence="4" id="KW-0564">Palmitate</keyword>
<keyword evidence="5" id="KW-0449">Lipoprotein</keyword>
<dbReference type="InterPro" id="IPR050490">
    <property type="entry name" value="Bact_solute-bd_prot1"/>
</dbReference>
<evidence type="ECO:0000256" key="5">
    <source>
        <dbReference type="ARBA" id="ARBA00023288"/>
    </source>
</evidence>
<dbReference type="Proteomes" id="UP001596250">
    <property type="component" value="Unassembled WGS sequence"/>
</dbReference>
<evidence type="ECO:0000256" key="4">
    <source>
        <dbReference type="ARBA" id="ARBA00023139"/>
    </source>
</evidence>
<dbReference type="Pfam" id="PF01547">
    <property type="entry name" value="SBP_bac_1"/>
    <property type="match status" value="1"/>
</dbReference>
<evidence type="ECO:0000256" key="2">
    <source>
        <dbReference type="ARBA" id="ARBA00022729"/>
    </source>
</evidence>
<keyword evidence="9" id="KW-1185">Reference proteome</keyword>
<reference evidence="9" key="1">
    <citation type="journal article" date="2019" name="Int. J. Syst. Evol. Microbiol.">
        <title>The Global Catalogue of Microorganisms (GCM) 10K type strain sequencing project: providing services to taxonomists for standard genome sequencing and annotation.</title>
        <authorList>
            <consortium name="The Broad Institute Genomics Platform"/>
            <consortium name="The Broad Institute Genome Sequencing Center for Infectious Disease"/>
            <person name="Wu L."/>
            <person name="Ma J."/>
        </authorList>
    </citation>
    <scope>NUCLEOTIDE SEQUENCE [LARGE SCALE GENOMIC DNA]</scope>
    <source>
        <strain evidence="9">CCM 8749</strain>
    </source>
</reference>
<feature type="compositionally biased region" description="Low complexity" evidence="6">
    <location>
        <begin position="25"/>
        <end position="44"/>
    </location>
</feature>
<evidence type="ECO:0000313" key="8">
    <source>
        <dbReference type="EMBL" id="MFC5988131.1"/>
    </source>
</evidence>